<dbReference type="Proteomes" id="UP000192277">
    <property type="component" value="Unassembled WGS sequence"/>
</dbReference>
<keyword evidence="1" id="KW-0732">Signal</keyword>
<accession>A0ABX3NMN1</accession>
<keyword evidence="3" id="KW-1185">Reference proteome</keyword>
<dbReference type="EMBL" id="LWBO01000077">
    <property type="protein sequence ID" value="OQP40141.1"/>
    <property type="molecule type" value="Genomic_DNA"/>
</dbReference>
<proteinExistence type="predicted"/>
<reference evidence="2 3" key="1">
    <citation type="submission" date="2016-04" db="EMBL/GenBank/DDBJ databases">
        <authorList>
            <person name="Chen L."/>
            <person name="Zhuang W."/>
            <person name="Wang G."/>
        </authorList>
    </citation>
    <scope>NUCLEOTIDE SEQUENCE [LARGE SCALE GENOMIC DNA]</scope>
    <source>
        <strain evidence="3">GR20</strain>
    </source>
</reference>
<dbReference type="PROSITE" id="PS51257">
    <property type="entry name" value="PROKAR_LIPOPROTEIN"/>
    <property type="match status" value="1"/>
</dbReference>
<sequence length="173" mass="20011">MKIKLTFLVVLVAFLTSISCGKKDHKTEDPKYCWMVLDVSGVPMGQICNRSETEMKDSLPNACYYYKLGDPQYCWLVDGSTYIENVPENYIKQFLTCYNKTSYKKVDCGYCQSWYTRQKNTYKPANTVTYSPVRVQRLCGDTVKTLYQGRQIILRETTDSLIVLQFSNNGSFQ</sequence>
<comment type="caution">
    <text evidence="2">The sequence shown here is derived from an EMBL/GenBank/DDBJ whole genome shotgun (WGS) entry which is preliminary data.</text>
</comment>
<name>A0ABX3NMN1_9BACT</name>
<evidence type="ECO:0000256" key="1">
    <source>
        <dbReference type="SAM" id="SignalP"/>
    </source>
</evidence>
<gene>
    <name evidence="2" type="ORF">A4D02_14505</name>
</gene>
<protein>
    <recommendedName>
        <fullName evidence="4">Lipoprotein</fullName>
    </recommendedName>
</protein>
<feature type="signal peptide" evidence="1">
    <location>
        <begin position="1"/>
        <end position="22"/>
    </location>
</feature>
<evidence type="ECO:0000313" key="2">
    <source>
        <dbReference type="EMBL" id="OQP40141.1"/>
    </source>
</evidence>
<feature type="chain" id="PRO_5046836852" description="Lipoprotein" evidence="1">
    <location>
        <begin position="23"/>
        <end position="173"/>
    </location>
</feature>
<dbReference type="RefSeq" id="WP_014217976.1">
    <property type="nucleotide sequence ID" value="NZ_LWBO01000077.1"/>
</dbReference>
<evidence type="ECO:0008006" key="4">
    <source>
        <dbReference type="Google" id="ProtNLM"/>
    </source>
</evidence>
<organism evidence="2 3">
    <name type="scientific">Niastella koreensis</name>
    <dbReference type="NCBI Taxonomy" id="354356"/>
    <lineage>
        <taxon>Bacteria</taxon>
        <taxon>Pseudomonadati</taxon>
        <taxon>Bacteroidota</taxon>
        <taxon>Chitinophagia</taxon>
        <taxon>Chitinophagales</taxon>
        <taxon>Chitinophagaceae</taxon>
        <taxon>Niastella</taxon>
    </lineage>
</organism>
<evidence type="ECO:0000313" key="3">
    <source>
        <dbReference type="Proteomes" id="UP000192277"/>
    </source>
</evidence>